<organism evidence="2">
    <name type="scientific">uncultured Solirubrobacteraceae bacterium</name>
    <dbReference type="NCBI Taxonomy" id="1162706"/>
    <lineage>
        <taxon>Bacteria</taxon>
        <taxon>Bacillati</taxon>
        <taxon>Actinomycetota</taxon>
        <taxon>Thermoleophilia</taxon>
        <taxon>Solirubrobacterales</taxon>
        <taxon>Solirubrobacteraceae</taxon>
        <taxon>environmental samples</taxon>
    </lineage>
</organism>
<feature type="region of interest" description="Disordered" evidence="1">
    <location>
        <begin position="40"/>
        <end position="67"/>
    </location>
</feature>
<dbReference type="EMBL" id="CADCVO010000507">
    <property type="protein sequence ID" value="CAA9517385.1"/>
    <property type="molecule type" value="Genomic_DNA"/>
</dbReference>
<accession>A0A6J4T9E2</accession>
<evidence type="ECO:0000313" key="2">
    <source>
        <dbReference type="EMBL" id="CAA9517385.1"/>
    </source>
</evidence>
<sequence length="67" mass="7172">MSFLFEYSGFPRRPIPGDPGPFPRFHARLAEAEGLLAWGVADERAPGERPAEGPDAGPGRRPDDGPG</sequence>
<dbReference type="AlphaFoldDB" id="A0A6J4T9E2"/>
<feature type="compositionally biased region" description="Basic and acidic residues" evidence="1">
    <location>
        <begin position="41"/>
        <end position="67"/>
    </location>
</feature>
<gene>
    <name evidence="2" type="ORF">AVDCRST_MAG13-3164</name>
</gene>
<protein>
    <submittedName>
        <fullName evidence="2">Uncharacterized protein</fullName>
    </submittedName>
</protein>
<name>A0A6J4T9E2_9ACTN</name>
<proteinExistence type="predicted"/>
<evidence type="ECO:0000256" key="1">
    <source>
        <dbReference type="SAM" id="MobiDB-lite"/>
    </source>
</evidence>
<reference evidence="2" key="1">
    <citation type="submission" date="2020-02" db="EMBL/GenBank/DDBJ databases">
        <authorList>
            <person name="Meier V. D."/>
        </authorList>
    </citation>
    <scope>NUCLEOTIDE SEQUENCE</scope>
    <source>
        <strain evidence="2">AVDCRST_MAG13</strain>
    </source>
</reference>